<dbReference type="NCBIfam" id="NF047344">
    <property type="entry name" value="SCCmet_CcrA"/>
    <property type="match status" value="1"/>
</dbReference>
<dbReference type="GO" id="GO:0000150">
    <property type="term" value="F:DNA strand exchange activity"/>
    <property type="evidence" value="ECO:0007669"/>
    <property type="project" value="InterPro"/>
</dbReference>
<gene>
    <name evidence="1" type="primary">ccrA1</name>
    <name evidence="1" type="ORF">NCTC13834_00037</name>
</gene>
<dbReference type="Pfam" id="PF13408">
    <property type="entry name" value="Zn_ribbon_recom"/>
    <property type="match status" value="1"/>
</dbReference>
<dbReference type="InterPro" id="IPR038109">
    <property type="entry name" value="DNA_bind_recomb_sf"/>
</dbReference>
<dbReference type="InterPro" id="IPR006119">
    <property type="entry name" value="Resolv_N"/>
</dbReference>
<dbReference type="EMBL" id="UHDS01000001">
    <property type="protein sequence ID" value="SUM53754.1"/>
    <property type="molecule type" value="Genomic_DNA"/>
</dbReference>
<name>A0A380GIZ8_9STAP</name>
<evidence type="ECO:0000313" key="1">
    <source>
        <dbReference type="EMBL" id="SUM53754.1"/>
    </source>
</evidence>
<dbReference type="SMART" id="SM00857">
    <property type="entry name" value="Resolvase"/>
    <property type="match status" value="1"/>
</dbReference>
<dbReference type="RefSeq" id="WP_103372979.1">
    <property type="nucleotide sequence ID" value="NZ_BMCF01000003.1"/>
</dbReference>
<dbReference type="PANTHER" id="PTHR30461:SF23">
    <property type="entry name" value="DNA RECOMBINASE-RELATED"/>
    <property type="match status" value="1"/>
</dbReference>
<evidence type="ECO:0000313" key="2">
    <source>
        <dbReference type="Proteomes" id="UP000254412"/>
    </source>
</evidence>
<dbReference type="SUPFAM" id="SSF53041">
    <property type="entry name" value="Resolvase-like"/>
    <property type="match status" value="1"/>
</dbReference>
<accession>A0A380GIZ8</accession>
<dbReference type="Proteomes" id="UP000254412">
    <property type="component" value="Unassembled WGS sequence"/>
</dbReference>
<dbReference type="PANTHER" id="PTHR30461">
    <property type="entry name" value="DNA-INVERTASE FROM LAMBDOID PROPHAGE"/>
    <property type="match status" value="1"/>
</dbReference>
<sequence length="449" mass="52054">MKQAIGYLRQSTLKQQSLSTQKQTIKALAEKHNIQHITFYSDKQSGRTDKRNGYKQITELIQQGQCDVLCCYRLNRLHRNLKNALKLIKLCQQYNVDILSVNDGYFDLNKSFDRLKLNIFISLAELESNNIGEQVSNGIKEKARQGKLITTHAPFGYHYYKGTFVINPGEAQTVTAVFKYYLQGYGYKKIAQYLEKDNKLINRKPYQVRNIIMNPNYCGRVNNKYGTFDNMFPSIISKAMYKNAQAIRVNKQVQRTPSANLLKQKIKCPCCDSTLTNMTIRKKEHTLRYYVCPKNMNESRFVCSFKGINAQELEVQVLATCQNFFQNQQLYSKINNAIHQRLKKQRVIEAKSMLTQEQLIDKLAKGMIDAETFREQTQSLCQQSKPISSIHTHQIRKALQNVIQQRFTLNMLYPYIDEIHITKSKTLTGIYFKNEPLNIVNQTAQSSIA</sequence>
<dbReference type="PROSITE" id="PS51736">
    <property type="entry name" value="RECOMBINASES_3"/>
    <property type="match status" value="1"/>
</dbReference>
<proteinExistence type="predicted"/>
<dbReference type="Pfam" id="PF07508">
    <property type="entry name" value="Recombinase"/>
    <property type="match status" value="1"/>
</dbReference>
<reference evidence="1 2" key="1">
    <citation type="submission" date="2018-06" db="EMBL/GenBank/DDBJ databases">
        <authorList>
            <consortium name="Pathogen Informatics"/>
            <person name="Doyle S."/>
        </authorList>
    </citation>
    <scope>NUCLEOTIDE SEQUENCE [LARGE SCALE GENOMIC DNA]</scope>
    <source>
        <strain evidence="1 2">NCTC13834</strain>
    </source>
</reference>
<dbReference type="PROSITE" id="PS51737">
    <property type="entry name" value="RECOMBINASE_DNA_BIND"/>
    <property type="match status" value="1"/>
</dbReference>
<dbReference type="InterPro" id="IPR011109">
    <property type="entry name" value="DNA_bind_recombinase_dom"/>
</dbReference>
<dbReference type="Gene3D" id="3.90.1750.20">
    <property type="entry name" value="Putative Large Serine Recombinase, Chain B, Domain 2"/>
    <property type="match status" value="1"/>
</dbReference>
<dbReference type="Gene3D" id="3.40.50.1390">
    <property type="entry name" value="Resolvase, N-terminal catalytic domain"/>
    <property type="match status" value="1"/>
</dbReference>
<dbReference type="GO" id="GO:0003677">
    <property type="term" value="F:DNA binding"/>
    <property type="evidence" value="ECO:0007669"/>
    <property type="project" value="InterPro"/>
</dbReference>
<dbReference type="InterPro" id="IPR025827">
    <property type="entry name" value="Zn_ribbon_recom_dom"/>
</dbReference>
<dbReference type="AlphaFoldDB" id="A0A380GIZ8"/>
<dbReference type="InterPro" id="IPR036162">
    <property type="entry name" value="Resolvase-like_N_sf"/>
</dbReference>
<organism evidence="1 2">
    <name type="scientific">Staphylococcus nepalensis</name>
    <dbReference type="NCBI Taxonomy" id="214473"/>
    <lineage>
        <taxon>Bacteria</taxon>
        <taxon>Bacillati</taxon>
        <taxon>Bacillota</taxon>
        <taxon>Bacilli</taxon>
        <taxon>Bacillales</taxon>
        <taxon>Staphylococcaceae</taxon>
        <taxon>Staphylococcus</taxon>
    </lineage>
</organism>
<dbReference type="Pfam" id="PF00239">
    <property type="entry name" value="Resolvase"/>
    <property type="match status" value="1"/>
</dbReference>
<protein>
    <submittedName>
        <fullName evidence="1">Site-specific recombinase CcrA1</fullName>
    </submittedName>
</protein>
<dbReference type="CDD" id="cd00338">
    <property type="entry name" value="Ser_Recombinase"/>
    <property type="match status" value="1"/>
</dbReference>
<dbReference type="InterPro" id="IPR050639">
    <property type="entry name" value="SSR_resolvase"/>
</dbReference>